<dbReference type="Proteomes" id="UP000225108">
    <property type="component" value="Unassembled WGS sequence"/>
</dbReference>
<name>A0A2G3PRG0_WILMA</name>
<organism evidence="1 2">
    <name type="scientific">Williamsia marianensis</name>
    <dbReference type="NCBI Taxonomy" id="85044"/>
    <lineage>
        <taxon>Bacteria</taxon>
        <taxon>Bacillati</taxon>
        <taxon>Actinomycetota</taxon>
        <taxon>Actinomycetes</taxon>
        <taxon>Mycobacteriales</taxon>
        <taxon>Nocardiaceae</taxon>
        <taxon>Williamsia</taxon>
    </lineage>
</organism>
<protein>
    <submittedName>
        <fullName evidence="1">Uncharacterized protein</fullName>
    </submittedName>
</protein>
<proteinExistence type="predicted"/>
<comment type="caution">
    <text evidence="1">The sequence shown here is derived from an EMBL/GenBank/DDBJ whole genome shotgun (WGS) entry which is preliminary data.</text>
</comment>
<reference evidence="1 2" key="1">
    <citation type="submission" date="2017-10" db="EMBL/GenBank/DDBJ databases">
        <title>The draft genome sequence of Williamsia sp. BULT 1.1 isolated from the semi-arid grassland soils from South Africa.</title>
        <authorList>
            <person name="Kabwe M.H."/>
            <person name="Govender N."/>
            <person name="Mutseka Lunga P."/>
            <person name="Vikram S."/>
            <person name="Makhalanyane T.P."/>
        </authorList>
    </citation>
    <scope>NUCLEOTIDE SEQUENCE [LARGE SCALE GENOMIC DNA]</scope>
    <source>
        <strain evidence="1 2">BULT 1.1</strain>
    </source>
</reference>
<evidence type="ECO:0000313" key="2">
    <source>
        <dbReference type="Proteomes" id="UP000225108"/>
    </source>
</evidence>
<sequence>MLSDMPGFKASADDQATSSLAQTRNMLPAGYEGPVVFEGTYGGDYGRFEPELASNPDWYMAVHAYSFESSGVAIPSSDGDGYEVSYQTSVYDYYNWDTTDKHWYPEPSDLNDLHRAGWGQNFDVVGTSGTRNTSWSTPR</sequence>
<dbReference type="AlphaFoldDB" id="A0A2G3PRG0"/>
<gene>
    <name evidence="1" type="ORF">CSW57_04270</name>
</gene>
<evidence type="ECO:0000313" key="1">
    <source>
        <dbReference type="EMBL" id="PHV68439.1"/>
    </source>
</evidence>
<accession>A0A2G3PRG0</accession>
<dbReference type="RefSeq" id="WP_099381565.1">
    <property type="nucleotide sequence ID" value="NZ_PEBD01000004.1"/>
</dbReference>
<dbReference type="EMBL" id="PEBD01000004">
    <property type="protein sequence ID" value="PHV68439.1"/>
    <property type="molecule type" value="Genomic_DNA"/>
</dbReference>